<proteinExistence type="predicted"/>
<keyword evidence="3" id="KW-1185">Reference proteome</keyword>
<evidence type="ECO:0000313" key="3">
    <source>
        <dbReference type="Proteomes" id="UP000559809"/>
    </source>
</evidence>
<organism evidence="2 3">
    <name type="scientific">Parapusillimonas granuli</name>
    <dbReference type="NCBI Taxonomy" id="380911"/>
    <lineage>
        <taxon>Bacteria</taxon>
        <taxon>Pseudomonadati</taxon>
        <taxon>Pseudomonadota</taxon>
        <taxon>Betaproteobacteria</taxon>
        <taxon>Burkholderiales</taxon>
        <taxon>Alcaligenaceae</taxon>
        <taxon>Parapusillimonas</taxon>
    </lineage>
</organism>
<comment type="caution">
    <text evidence="2">The sequence shown here is derived from an EMBL/GenBank/DDBJ whole genome shotgun (WGS) entry which is preliminary data.</text>
</comment>
<protein>
    <submittedName>
        <fullName evidence="2">Uncharacterized protein</fullName>
    </submittedName>
</protein>
<accession>A0A853FXX7</accession>
<dbReference type="AlphaFoldDB" id="A0A853FXX7"/>
<feature type="compositionally biased region" description="Basic and acidic residues" evidence="1">
    <location>
        <begin position="20"/>
        <end position="29"/>
    </location>
</feature>
<reference evidence="2 3" key="1">
    <citation type="submission" date="2020-07" db="EMBL/GenBank/DDBJ databases">
        <title>Taxonomic revisions and descriptions of new bacterial species based on genomic comparisons in the high-G+C-content subgroup of the family Alcaligenaceae.</title>
        <authorList>
            <person name="Szabo A."/>
            <person name="Felfoldi T."/>
        </authorList>
    </citation>
    <scope>NUCLEOTIDE SEQUENCE [LARGE SCALE GENOMIC DNA]</scope>
    <source>
        <strain evidence="2 3">LMG 24012</strain>
    </source>
</reference>
<dbReference type="EMBL" id="JACCEM010000002">
    <property type="protein sequence ID" value="NYT48532.1"/>
    <property type="molecule type" value="Genomic_DNA"/>
</dbReference>
<gene>
    <name evidence="2" type="ORF">H0A72_04330</name>
</gene>
<dbReference type="RefSeq" id="WP_180153824.1">
    <property type="nucleotide sequence ID" value="NZ_JACCEM010000002.1"/>
</dbReference>
<name>A0A853FXX7_9BURK</name>
<evidence type="ECO:0000256" key="1">
    <source>
        <dbReference type="SAM" id="MobiDB-lite"/>
    </source>
</evidence>
<dbReference type="Proteomes" id="UP000559809">
    <property type="component" value="Unassembled WGS sequence"/>
</dbReference>
<sequence length="102" mass="10827">MTQADTAPEKNSTPFPTSKDNPRDEKLDSALEDTFPASDPVSVSTAKPEPPNGSHAKNQGPDSAKEQEAVPEESTLDEAIKESFPASDPVSVSTEKPDDTQS</sequence>
<feature type="compositionally biased region" description="Polar residues" evidence="1">
    <location>
        <begin position="1"/>
        <end position="19"/>
    </location>
</feature>
<feature type="region of interest" description="Disordered" evidence="1">
    <location>
        <begin position="1"/>
        <end position="102"/>
    </location>
</feature>
<evidence type="ECO:0000313" key="2">
    <source>
        <dbReference type="EMBL" id="NYT48532.1"/>
    </source>
</evidence>